<accession>A0A0N5ABW7</accession>
<protein>
    <submittedName>
        <fullName evidence="2">Secreted protein</fullName>
    </submittedName>
</protein>
<evidence type="ECO:0000313" key="1">
    <source>
        <dbReference type="Proteomes" id="UP000046393"/>
    </source>
</evidence>
<dbReference type="WBParaSite" id="SMUV_0000164301-mRNA-1">
    <property type="protein sequence ID" value="SMUV_0000164301-mRNA-1"/>
    <property type="gene ID" value="SMUV_0000164301"/>
</dbReference>
<dbReference type="Proteomes" id="UP000046393">
    <property type="component" value="Unplaced"/>
</dbReference>
<name>A0A0N5ABW7_9BILA</name>
<proteinExistence type="predicted"/>
<evidence type="ECO:0000313" key="2">
    <source>
        <dbReference type="WBParaSite" id="SMUV_0000164301-mRNA-1"/>
    </source>
</evidence>
<keyword evidence="1" id="KW-1185">Reference proteome</keyword>
<dbReference type="AlphaFoldDB" id="A0A0N5ABW7"/>
<organism evidence="1 2">
    <name type="scientific">Syphacia muris</name>
    <dbReference type="NCBI Taxonomy" id="451379"/>
    <lineage>
        <taxon>Eukaryota</taxon>
        <taxon>Metazoa</taxon>
        <taxon>Ecdysozoa</taxon>
        <taxon>Nematoda</taxon>
        <taxon>Chromadorea</taxon>
        <taxon>Rhabditida</taxon>
        <taxon>Spirurina</taxon>
        <taxon>Oxyuridomorpha</taxon>
        <taxon>Oxyuroidea</taxon>
        <taxon>Oxyuridae</taxon>
        <taxon>Syphacia</taxon>
    </lineage>
</organism>
<sequence length="69" mass="7118">MFLAAGAATSFNSTEITPIITTTACLCCAGCAKNECQLMMDVAGVRCCSTAEEVIRLGAFVFCVDSGAK</sequence>
<reference evidence="2" key="1">
    <citation type="submission" date="2017-02" db="UniProtKB">
        <authorList>
            <consortium name="WormBaseParasite"/>
        </authorList>
    </citation>
    <scope>IDENTIFICATION</scope>
</reference>